<feature type="non-terminal residue" evidence="1">
    <location>
        <position position="151"/>
    </location>
</feature>
<sequence>YPNDRLITMELSRQLVDMHDLQLKWHKSTGFFPITVGHYSCQSIHKARGIEAKMFSEYEQEFFLARLNFDPFGVARKTISQEYAHMPSLEDFWLKCRSEYEVRKKDFSRLSARQVFDFGLSRILADLKDDGPVLLYTYHQMGGDRVVLQEN</sequence>
<dbReference type="AlphaFoldDB" id="A0AA38CD06"/>
<protein>
    <submittedName>
        <fullName evidence="1">Uncharacterized protein</fullName>
    </submittedName>
</protein>
<dbReference type="Proteomes" id="UP000824469">
    <property type="component" value="Unassembled WGS sequence"/>
</dbReference>
<keyword evidence="2" id="KW-1185">Reference proteome</keyword>
<gene>
    <name evidence="1" type="ORF">KI387_038225</name>
</gene>
<comment type="caution">
    <text evidence="1">The sequence shown here is derived from an EMBL/GenBank/DDBJ whole genome shotgun (WGS) entry which is preliminary data.</text>
</comment>
<feature type="non-terminal residue" evidence="1">
    <location>
        <position position="1"/>
    </location>
</feature>
<organism evidence="1 2">
    <name type="scientific">Taxus chinensis</name>
    <name type="common">Chinese yew</name>
    <name type="synonym">Taxus wallichiana var. chinensis</name>
    <dbReference type="NCBI Taxonomy" id="29808"/>
    <lineage>
        <taxon>Eukaryota</taxon>
        <taxon>Viridiplantae</taxon>
        <taxon>Streptophyta</taxon>
        <taxon>Embryophyta</taxon>
        <taxon>Tracheophyta</taxon>
        <taxon>Spermatophyta</taxon>
        <taxon>Pinopsida</taxon>
        <taxon>Pinidae</taxon>
        <taxon>Conifers II</taxon>
        <taxon>Cupressales</taxon>
        <taxon>Taxaceae</taxon>
        <taxon>Taxus</taxon>
    </lineage>
</organism>
<name>A0AA38CD06_TAXCH</name>
<reference evidence="1 2" key="1">
    <citation type="journal article" date="2021" name="Nat. Plants">
        <title>The Taxus genome provides insights into paclitaxel biosynthesis.</title>
        <authorList>
            <person name="Xiong X."/>
            <person name="Gou J."/>
            <person name="Liao Q."/>
            <person name="Li Y."/>
            <person name="Zhou Q."/>
            <person name="Bi G."/>
            <person name="Li C."/>
            <person name="Du R."/>
            <person name="Wang X."/>
            <person name="Sun T."/>
            <person name="Guo L."/>
            <person name="Liang H."/>
            <person name="Lu P."/>
            <person name="Wu Y."/>
            <person name="Zhang Z."/>
            <person name="Ro D.K."/>
            <person name="Shang Y."/>
            <person name="Huang S."/>
            <person name="Yan J."/>
        </authorList>
    </citation>
    <scope>NUCLEOTIDE SEQUENCE [LARGE SCALE GENOMIC DNA]</scope>
    <source>
        <strain evidence="1">Ta-2019</strain>
    </source>
</reference>
<proteinExistence type="predicted"/>
<accession>A0AA38CD06</accession>
<evidence type="ECO:0000313" key="1">
    <source>
        <dbReference type="EMBL" id="KAH9294637.1"/>
    </source>
</evidence>
<evidence type="ECO:0000313" key="2">
    <source>
        <dbReference type="Proteomes" id="UP000824469"/>
    </source>
</evidence>
<dbReference type="EMBL" id="JAHRHJ020000011">
    <property type="protein sequence ID" value="KAH9294637.1"/>
    <property type="molecule type" value="Genomic_DNA"/>
</dbReference>